<keyword evidence="1" id="KW-0547">Nucleotide-binding</keyword>
<dbReference type="SMART" id="SM00382">
    <property type="entry name" value="AAA"/>
    <property type="match status" value="2"/>
</dbReference>
<keyword evidence="5" id="KW-1185">Reference proteome</keyword>
<organism evidence="4 5">
    <name type="scientific">Psychromarinibacter halotolerans</name>
    <dbReference type="NCBI Taxonomy" id="1775175"/>
    <lineage>
        <taxon>Bacteria</taxon>
        <taxon>Pseudomonadati</taxon>
        <taxon>Pseudomonadota</taxon>
        <taxon>Alphaproteobacteria</taxon>
        <taxon>Rhodobacterales</taxon>
        <taxon>Paracoccaceae</taxon>
        <taxon>Psychromarinibacter</taxon>
    </lineage>
</organism>
<dbReference type="EMBL" id="JBHRTB010000010">
    <property type="protein sequence ID" value="MFC3142022.1"/>
    <property type="molecule type" value="Genomic_DNA"/>
</dbReference>
<evidence type="ECO:0000313" key="4">
    <source>
        <dbReference type="EMBL" id="MFC3142022.1"/>
    </source>
</evidence>
<gene>
    <name evidence="4" type="ORF">ACFOGP_04845</name>
</gene>
<dbReference type="Gene3D" id="3.40.50.300">
    <property type="entry name" value="P-loop containing nucleotide triphosphate hydrolases"/>
    <property type="match status" value="2"/>
</dbReference>
<dbReference type="InterPro" id="IPR027417">
    <property type="entry name" value="P-loop_NTPase"/>
</dbReference>
<dbReference type="InterPro" id="IPR003593">
    <property type="entry name" value="AAA+_ATPase"/>
</dbReference>
<sequence length="540" mass="58759">MSVTQDTGRPEQAAPAIELKGISKAFGPVQANKDISIRVMPGTIHGIIGENGAGKSTLMSIIYGFYQADSGEIWVNGKKTEIREPQQAIAAGIGMVFQHFKLVQNFTVLENVILGAEDSALLKTSVSKARSELKRLAEEYELSVDPDALIEEIGVGMQQRVEILKALYRQADILILDEPTGVLTPAEADHLFRILEGLRAQGKTIILITHKLREIMEITDTVSVMRRGEMTATVKTADTDPEELAELMVGRKVLLRVDKKPAEPGRKVLEVENLRVVDADGVERLKGVSLDVRAGEILGIAGVAGNGQSELLEVLGGISAATGTVRMNGEEIDLTGAKSDGQSRRARGIAHVPEDRQHLGLIMEFFAWENTIFGYHHDAAYQKNAVLMDNAAIRAETQAKMDRFDVRPPNPNLPAKSFSGGNQQKIVCAREIEQNPDLLLVGQPTRGVDIGAIEFIHNQIVALRDQGKAVLLVSVELDEIMSLSDRIAVMFDGKVMGERLPSETDERELGLLMAGITDTSKPVTVDEVEANLAQTQGKVT</sequence>
<dbReference type="Proteomes" id="UP001595632">
    <property type="component" value="Unassembled WGS sequence"/>
</dbReference>
<dbReference type="CDD" id="cd03215">
    <property type="entry name" value="ABC_Carb_Monos_II"/>
    <property type="match status" value="1"/>
</dbReference>
<dbReference type="SUPFAM" id="SSF52540">
    <property type="entry name" value="P-loop containing nucleoside triphosphate hydrolases"/>
    <property type="match status" value="2"/>
</dbReference>
<evidence type="ECO:0000259" key="3">
    <source>
        <dbReference type="PROSITE" id="PS50893"/>
    </source>
</evidence>
<dbReference type="InterPro" id="IPR003439">
    <property type="entry name" value="ABC_transporter-like_ATP-bd"/>
</dbReference>
<proteinExistence type="predicted"/>
<dbReference type="Pfam" id="PF00005">
    <property type="entry name" value="ABC_tran"/>
    <property type="match status" value="2"/>
</dbReference>
<feature type="domain" description="ABC transporter" evidence="3">
    <location>
        <begin position="269"/>
        <end position="517"/>
    </location>
</feature>
<evidence type="ECO:0000256" key="1">
    <source>
        <dbReference type="ARBA" id="ARBA00022741"/>
    </source>
</evidence>
<accession>A0ABV7GKB6</accession>
<dbReference type="PANTHER" id="PTHR43790">
    <property type="entry name" value="CARBOHYDRATE TRANSPORT ATP-BINDING PROTEIN MG119-RELATED"/>
    <property type="match status" value="1"/>
</dbReference>
<dbReference type="PANTHER" id="PTHR43790:SF4">
    <property type="entry name" value="GUANOSINE IMPORT ATP-BINDING PROTEIN NUPO"/>
    <property type="match status" value="1"/>
</dbReference>
<protein>
    <submittedName>
        <fullName evidence="4">ABC transporter ATP-binding protein</fullName>
    </submittedName>
</protein>
<evidence type="ECO:0000313" key="5">
    <source>
        <dbReference type="Proteomes" id="UP001595632"/>
    </source>
</evidence>
<dbReference type="GO" id="GO:0005524">
    <property type="term" value="F:ATP binding"/>
    <property type="evidence" value="ECO:0007669"/>
    <property type="project" value="UniProtKB-KW"/>
</dbReference>
<dbReference type="InterPro" id="IPR050107">
    <property type="entry name" value="ABC_carbohydrate_import_ATPase"/>
</dbReference>
<reference evidence="5" key="1">
    <citation type="journal article" date="2019" name="Int. J. Syst. Evol. Microbiol.">
        <title>The Global Catalogue of Microorganisms (GCM) 10K type strain sequencing project: providing services to taxonomists for standard genome sequencing and annotation.</title>
        <authorList>
            <consortium name="The Broad Institute Genomics Platform"/>
            <consortium name="The Broad Institute Genome Sequencing Center for Infectious Disease"/>
            <person name="Wu L."/>
            <person name="Ma J."/>
        </authorList>
    </citation>
    <scope>NUCLEOTIDE SEQUENCE [LARGE SCALE GENOMIC DNA]</scope>
    <source>
        <strain evidence="5">KCTC 52366</strain>
    </source>
</reference>
<name>A0ABV7GKB6_9RHOB</name>
<dbReference type="CDD" id="cd03216">
    <property type="entry name" value="ABC_Carb_Monos_I"/>
    <property type="match status" value="1"/>
</dbReference>
<dbReference type="PROSITE" id="PS50893">
    <property type="entry name" value="ABC_TRANSPORTER_2"/>
    <property type="match status" value="2"/>
</dbReference>
<keyword evidence="2 4" id="KW-0067">ATP-binding</keyword>
<feature type="domain" description="ABC transporter" evidence="3">
    <location>
        <begin position="17"/>
        <end position="252"/>
    </location>
</feature>
<dbReference type="RefSeq" id="WP_275631734.1">
    <property type="nucleotide sequence ID" value="NZ_JARGYD010000002.1"/>
</dbReference>
<evidence type="ECO:0000256" key="2">
    <source>
        <dbReference type="ARBA" id="ARBA00022840"/>
    </source>
</evidence>
<comment type="caution">
    <text evidence="4">The sequence shown here is derived from an EMBL/GenBank/DDBJ whole genome shotgun (WGS) entry which is preliminary data.</text>
</comment>